<dbReference type="InterPro" id="IPR023210">
    <property type="entry name" value="NADP_OxRdtase_dom"/>
</dbReference>
<dbReference type="GO" id="GO:0016491">
    <property type="term" value="F:oxidoreductase activity"/>
    <property type="evidence" value="ECO:0007669"/>
    <property type="project" value="UniProtKB-KW"/>
</dbReference>
<sequence length="327" mass="36707">MQKRIMPLERRGIAASRLVLGCMKLCGGIKANPITEDEILLAERAVDAALEAGITMFDHADVYARGQAEAVFGEVLRRRPQLRDRIVIQSKCGYRVESGSPKMYDFSRDHILRAVDRSLARLGTDRLDILLLHRPDPLMEPDEIAEAFDRLRTAGKASHFGVSNLGADQIRYIQQALDMPLVVNQLDLSLGKLDWLDSGVLMNRRIDHTVRFPEGTLEHCRMHDIQLQAWGSLAQGRFTGRLEEAGGTEAERKTSERVRQMAQEKETTPEAIVLGWLMKHPAAIQPVIGTLNPGRIAACADAVRQSETMTREEWYGLYQTSRGQEIP</sequence>
<dbReference type="Pfam" id="PF00248">
    <property type="entry name" value="Aldo_ket_red"/>
    <property type="match status" value="1"/>
</dbReference>
<keyword evidence="3" id="KW-1185">Reference proteome</keyword>
<dbReference type="CDD" id="cd19092">
    <property type="entry name" value="AKR_BsYcsN_EcYdhF-like"/>
    <property type="match status" value="1"/>
</dbReference>
<dbReference type="InterPro" id="IPR050523">
    <property type="entry name" value="AKR_Detox_Biosynth"/>
</dbReference>
<proteinExistence type="predicted"/>
<evidence type="ECO:0000313" key="2">
    <source>
        <dbReference type="EMBL" id="MFC4598144.1"/>
    </source>
</evidence>
<dbReference type="InterPro" id="IPR036812">
    <property type="entry name" value="NAD(P)_OxRdtase_dom_sf"/>
</dbReference>
<dbReference type="SUPFAM" id="SSF51430">
    <property type="entry name" value="NAD(P)-linked oxidoreductase"/>
    <property type="match status" value="1"/>
</dbReference>
<comment type="caution">
    <text evidence="2">The sequence shown here is derived from an EMBL/GenBank/DDBJ whole genome shotgun (WGS) entry which is preliminary data.</text>
</comment>
<feature type="domain" description="NADP-dependent oxidoreductase" evidence="1">
    <location>
        <begin position="18"/>
        <end position="303"/>
    </location>
</feature>
<accession>A0ABV9FAE8</accession>
<dbReference type="PANTHER" id="PTHR43364">
    <property type="entry name" value="NADH-SPECIFIC METHYLGLYOXAL REDUCTASE-RELATED"/>
    <property type="match status" value="1"/>
</dbReference>
<organism evidence="2 3">
    <name type="scientific">Cohnella hongkongensis</name>
    <dbReference type="NCBI Taxonomy" id="178337"/>
    <lineage>
        <taxon>Bacteria</taxon>
        <taxon>Bacillati</taxon>
        <taxon>Bacillota</taxon>
        <taxon>Bacilli</taxon>
        <taxon>Bacillales</taxon>
        <taxon>Paenibacillaceae</taxon>
        <taxon>Cohnella</taxon>
    </lineage>
</organism>
<dbReference type="PANTHER" id="PTHR43364:SF1">
    <property type="entry name" value="OXIDOREDUCTASE YDHF"/>
    <property type="match status" value="1"/>
</dbReference>
<dbReference type="EC" id="1.-.-.-" evidence="2"/>
<evidence type="ECO:0000313" key="3">
    <source>
        <dbReference type="Proteomes" id="UP001596028"/>
    </source>
</evidence>
<name>A0ABV9FAE8_9BACL</name>
<keyword evidence="2" id="KW-0560">Oxidoreductase</keyword>
<protein>
    <submittedName>
        <fullName evidence="2">Aldo/keto reductase family oxidoreductase</fullName>
        <ecNumber evidence="2">1.-.-.-</ecNumber>
    </submittedName>
</protein>
<reference evidence="3" key="1">
    <citation type="journal article" date="2019" name="Int. J. Syst. Evol. Microbiol.">
        <title>The Global Catalogue of Microorganisms (GCM) 10K type strain sequencing project: providing services to taxonomists for standard genome sequencing and annotation.</title>
        <authorList>
            <consortium name="The Broad Institute Genomics Platform"/>
            <consortium name="The Broad Institute Genome Sequencing Center for Infectious Disease"/>
            <person name="Wu L."/>
            <person name="Ma J."/>
        </authorList>
    </citation>
    <scope>NUCLEOTIDE SEQUENCE [LARGE SCALE GENOMIC DNA]</scope>
    <source>
        <strain evidence="3">CCUG 49571</strain>
    </source>
</reference>
<gene>
    <name evidence="2" type="ORF">ACFO3S_07805</name>
</gene>
<dbReference type="Gene3D" id="3.20.20.100">
    <property type="entry name" value="NADP-dependent oxidoreductase domain"/>
    <property type="match status" value="1"/>
</dbReference>
<dbReference type="EMBL" id="JBHSEP010000004">
    <property type="protein sequence ID" value="MFC4598144.1"/>
    <property type="molecule type" value="Genomic_DNA"/>
</dbReference>
<evidence type="ECO:0000259" key="1">
    <source>
        <dbReference type="Pfam" id="PF00248"/>
    </source>
</evidence>
<dbReference type="RefSeq" id="WP_378094097.1">
    <property type="nucleotide sequence ID" value="NZ_JBHSEP010000004.1"/>
</dbReference>
<dbReference type="Proteomes" id="UP001596028">
    <property type="component" value="Unassembled WGS sequence"/>
</dbReference>